<organism evidence="1 2">
    <name type="scientific">Bacillus mesophilus</name>
    <dbReference type="NCBI Taxonomy" id="1808955"/>
    <lineage>
        <taxon>Bacteria</taxon>
        <taxon>Bacillati</taxon>
        <taxon>Bacillota</taxon>
        <taxon>Bacilli</taxon>
        <taxon>Bacillales</taxon>
        <taxon>Bacillaceae</taxon>
        <taxon>Bacillus</taxon>
    </lineage>
</organism>
<gene>
    <name evidence="1" type="ORF">G4D63_08180</name>
</gene>
<dbReference type="InterPro" id="IPR019686">
    <property type="entry name" value="DUF2536"/>
</dbReference>
<protein>
    <submittedName>
        <fullName evidence="1">YrzA family protein</fullName>
    </submittedName>
</protein>
<sequence>MQFSLEQIEDKIEFFEASNIQTLEKKIQEKIDHNRAIMLAVHRVSHQVALDSKTGQPYFTAVVHFKNKNN</sequence>
<evidence type="ECO:0000313" key="2">
    <source>
        <dbReference type="Proteomes" id="UP000481043"/>
    </source>
</evidence>
<name>A0A6M0Q609_9BACI</name>
<evidence type="ECO:0000313" key="1">
    <source>
        <dbReference type="EMBL" id="NEY71723.1"/>
    </source>
</evidence>
<comment type="caution">
    <text evidence="1">The sequence shown here is derived from an EMBL/GenBank/DDBJ whole genome shotgun (WGS) entry which is preliminary data.</text>
</comment>
<dbReference type="Pfam" id="PF10750">
    <property type="entry name" value="DUF2536"/>
    <property type="match status" value="1"/>
</dbReference>
<dbReference type="EMBL" id="JAAIWM010000002">
    <property type="protein sequence ID" value="NEY71723.1"/>
    <property type="molecule type" value="Genomic_DNA"/>
</dbReference>
<dbReference type="AlphaFoldDB" id="A0A6M0Q609"/>
<reference evidence="1 2" key="1">
    <citation type="submission" date="2020-02" db="EMBL/GenBank/DDBJ databases">
        <title>Bacillus aquiflavi sp. nov., isolated from yellow water of strong flavor Chinese baijiu in Yibin region of China.</title>
        <authorList>
            <person name="Xie J."/>
        </authorList>
    </citation>
    <scope>NUCLEOTIDE SEQUENCE [LARGE SCALE GENOMIC DNA]</scope>
    <source>
        <strain evidence="1 2">SA4</strain>
    </source>
</reference>
<proteinExistence type="predicted"/>
<keyword evidence="2" id="KW-1185">Reference proteome</keyword>
<accession>A0A6M0Q609</accession>
<dbReference type="Proteomes" id="UP000481043">
    <property type="component" value="Unassembled WGS sequence"/>
</dbReference>
<dbReference type="RefSeq" id="WP_163179156.1">
    <property type="nucleotide sequence ID" value="NZ_JAAIWM010000002.1"/>
</dbReference>